<dbReference type="PROSITE" id="PS01125">
    <property type="entry name" value="ROK"/>
    <property type="match status" value="1"/>
</dbReference>
<dbReference type="GO" id="GO:0006096">
    <property type="term" value="P:glycolytic process"/>
    <property type="evidence" value="ECO:0007669"/>
    <property type="project" value="InterPro"/>
</dbReference>
<dbReference type="PANTHER" id="PTHR18964">
    <property type="entry name" value="ROK (REPRESSOR, ORF, KINASE) FAMILY"/>
    <property type="match status" value="1"/>
</dbReference>
<evidence type="ECO:0000256" key="2">
    <source>
        <dbReference type="ARBA" id="ARBA00012323"/>
    </source>
</evidence>
<comment type="similarity">
    <text evidence="1">Belongs to the ROK (NagC/XylR) family.</text>
</comment>
<dbReference type="RefSeq" id="WP_085029533.1">
    <property type="nucleotide sequence ID" value="NZ_CP020772.1"/>
</dbReference>
<dbReference type="InterPro" id="IPR000600">
    <property type="entry name" value="ROK"/>
</dbReference>
<dbReference type="STRING" id="402384.HM131_09520"/>
<dbReference type="KEGG" id="hmn:HM131_09520"/>
<gene>
    <name evidence="9" type="ORF">HM131_09520</name>
</gene>
<dbReference type="NCBIfam" id="TIGR00744">
    <property type="entry name" value="ROK_glcA_fam"/>
    <property type="match status" value="1"/>
</dbReference>
<dbReference type="InterPro" id="IPR004654">
    <property type="entry name" value="ROK_glcA"/>
</dbReference>
<dbReference type="GO" id="GO:0004340">
    <property type="term" value="F:glucokinase activity"/>
    <property type="evidence" value="ECO:0007669"/>
    <property type="project" value="UniProtKB-EC"/>
</dbReference>
<sequence length="320" mass="33365">MSEVYFIGADVGGTTVKLAIVKENGEIVHKWEIHTNTDNQGKSIPEDIHKSIEEKLVEQEITKEKIAGIGAGAPGFVDTNTGFIYEAVNIGWKDFDFGNKLKELSGLPVWVDNDANLAALGENWLGAGHGSQELIAVTLGTGVGGGIISNGQILNGANGTAAEIGHVTVIREGGAPCNCGKTGCLETEASATGIVRKAKAIAEDYPESSLKSLLSSDALTAKDVFEMASNGDEASQAVLNDVMDTLGMAIANLAIAINPEKIVIGGGVSQAGEQLLNPLQEAFKKYALRRIASASSFQIAQLGNDAGVIGGAYLVKNNQK</sequence>
<dbReference type="AlphaFoldDB" id="A0A1W5ZUU9"/>
<dbReference type="Gene3D" id="3.30.420.40">
    <property type="match status" value="2"/>
</dbReference>
<keyword evidence="7" id="KW-0067">ATP-binding</keyword>
<dbReference type="Proteomes" id="UP000192527">
    <property type="component" value="Chromosome"/>
</dbReference>
<dbReference type="SUPFAM" id="SSF53067">
    <property type="entry name" value="Actin-like ATPase domain"/>
    <property type="match status" value="1"/>
</dbReference>
<dbReference type="PANTHER" id="PTHR18964:SF149">
    <property type="entry name" value="BIFUNCTIONAL UDP-N-ACETYLGLUCOSAMINE 2-EPIMERASE_N-ACETYLMANNOSAMINE KINASE"/>
    <property type="match status" value="1"/>
</dbReference>
<keyword evidence="5" id="KW-0547">Nucleotide-binding</keyword>
<keyword evidence="6 9" id="KW-0418">Kinase</keyword>
<keyword evidence="4" id="KW-0808">Transferase</keyword>
<organism evidence="9 10">
    <name type="scientific">Halobacillus mangrovi</name>
    <dbReference type="NCBI Taxonomy" id="402384"/>
    <lineage>
        <taxon>Bacteria</taxon>
        <taxon>Bacillati</taxon>
        <taxon>Bacillota</taxon>
        <taxon>Bacilli</taxon>
        <taxon>Bacillales</taxon>
        <taxon>Bacillaceae</taxon>
        <taxon>Halobacillus</taxon>
    </lineage>
</organism>
<dbReference type="InterPro" id="IPR043129">
    <property type="entry name" value="ATPase_NBD"/>
</dbReference>
<accession>A0A1W5ZUU9</accession>
<evidence type="ECO:0000256" key="8">
    <source>
        <dbReference type="ARBA" id="ARBA00032386"/>
    </source>
</evidence>
<dbReference type="InterPro" id="IPR049874">
    <property type="entry name" value="ROK_cs"/>
</dbReference>
<name>A0A1W5ZUU9_9BACI</name>
<dbReference type="EC" id="2.7.1.2" evidence="2"/>
<reference evidence="9 10" key="1">
    <citation type="submission" date="2017-04" db="EMBL/GenBank/DDBJ databases">
        <title>The whole genome sequencing and assembly of Halobacillus mangrovi strain.</title>
        <authorList>
            <person name="Lee S.-J."/>
            <person name="Park M.-K."/>
            <person name="Kim J.-Y."/>
            <person name="Lee Y.-J."/>
            <person name="Yi H."/>
            <person name="Bahn Y.-S."/>
            <person name="Kim J.F."/>
            <person name="Lee D.-W."/>
        </authorList>
    </citation>
    <scope>NUCLEOTIDE SEQUENCE [LARGE SCALE GENOMIC DNA]</scope>
    <source>
        <strain evidence="9 10">KTB 131</strain>
    </source>
</reference>
<evidence type="ECO:0000256" key="4">
    <source>
        <dbReference type="ARBA" id="ARBA00022679"/>
    </source>
</evidence>
<dbReference type="GO" id="GO:0005737">
    <property type="term" value="C:cytoplasm"/>
    <property type="evidence" value="ECO:0007669"/>
    <property type="project" value="InterPro"/>
</dbReference>
<evidence type="ECO:0000256" key="7">
    <source>
        <dbReference type="ARBA" id="ARBA00022840"/>
    </source>
</evidence>
<protein>
    <recommendedName>
        <fullName evidence="3">Glucokinase</fullName>
        <ecNumber evidence="2">2.7.1.2</ecNumber>
    </recommendedName>
    <alternativeName>
        <fullName evidence="8">Glucose kinase</fullName>
    </alternativeName>
</protein>
<dbReference type="EMBL" id="CP020772">
    <property type="protein sequence ID" value="ARI77060.1"/>
    <property type="molecule type" value="Genomic_DNA"/>
</dbReference>
<evidence type="ECO:0000256" key="6">
    <source>
        <dbReference type="ARBA" id="ARBA00022777"/>
    </source>
</evidence>
<evidence type="ECO:0000256" key="1">
    <source>
        <dbReference type="ARBA" id="ARBA00006479"/>
    </source>
</evidence>
<evidence type="ECO:0000313" key="10">
    <source>
        <dbReference type="Proteomes" id="UP000192527"/>
    </source>
</evidence>
<dbReference type="GO" id="GO:0005524">
    <property type="term" value="F:ATP binding"/>
    <property type="evidence" value="ECO:0007669"/>
    <property type="project" value="UniProtKB-KW"/>
</dbReference>
<dbReference type="OrthoDB" id="9810372at2"/>
<dbReference type="Pfam" id="PF00480">
    <property type="entry name" value="ROK"/>
    <property type="match status" value="1"/>
</dbReference>
<evidence type="ECO:0000256" key="5">
    <source>
        <dbReference type="ARBA" id="ARBA00022741"/>
    </source>
</evidence>
<evidence type="ECO:0000313" key="9">
    <source>
        <dbReference type="EMBL" id="ARI77060.1"/>
    </source>
</evidence>
<keyword evidence="10" id="KW-1185">Reference proteome</keyword>
<evidence type="ECO:0000256" key="3">
    <source>
        <dbReference type="ARBA" id="ARBA00014701"/>
    </source>
</evidence>
<proteinExistence type="inferred from homology"/>